<organism evidence="11 12">
    <name type="scientific">Cyclotella cryptica</name>
    <dbReference type="NCBI Taxonomy" id="29204"/>
    <lineage>
        <taxon>Eukaryota</taxon>
        <taxon>Sar</taxon>
        <taxon>Stramenopiles</taxon>
        <taxon>Ochrophyta</taxon>
        <taxon>Bacillariophyta</taxon>
        <taxon>Coscinodiscophyceae</taxon>
        <taxon>Thalassiosirophycidae</taxon>
        <taxon>Stephanodiscales</taxon>
        <taxon>Stephanodiscaceae</taxon>
        <taxon>Cyclotella</taxon>
    </lineage>
</organism>
<dbReference type="InterPro" id="IPR011992">
    <property type="entry name" value="EF-hand-dom_pair"/>
</dbReference>
<keyword evidence="3 9" id="KW-0812">Transmembrane</keyword>
<keyword evidence="5 9" id="KW-1133">Transmembrane helix</keyword>
<sequence>MCRCFITHTIHTHIVNQESLIPPTIMPRPFHHSITTTLALLALSTGKTTAFLSIAPRTIRLSSSSCSTTSTRIFLSAPDDDTADEEILRLRSLAAKLRAEAAELEAEKAQQMADAAERAFRKFDLNEDGEVSLEELKVGLEKELKTEISANRVAELMRIFDTSGDGALQLSEMPPLEKFRNTLESLVREEKRLAEEAKKELQKEKEAQLLAMAKLEFLNEKEPTMGERVVSILPYLFPLMDGLQYGRFLLSSSDDSNPFIIILAVLYSLYRSIPFSGFVAFFALNFLSGNPSLNRLIRFNMQQAIFIDIALFFPSLIIGLGGLIAGGAASAITQTAGELFSDVMFGSLLLVLLYCSGSSLLGREPDGIPLISDAVKDRMPTIDMFDNEGRFVPRELRGKDQEEEKKKDNDKDT</sequence>
<dbReference type="SUPFAM" id="SSF47473">
    <property type="entry name" value="EF-hand"/>
    <property type="match status" value="1"/>
</dbReference>
<dbReference type="Gene3D" id="1.10.238.10">
    <property type="entry name" value="EF-hand"/>
    <property type="match status" value="1"/>
</dbReference>
<comment type="similarity">
    <text evidence="2">Belongs to the Tic20 family.</text>
</comment>
<feature type="transmembrane region" description="Helical" evidence="9">
    <location>
        <begin position="305"/>
        <end position="332"/>
    </location>
</feature>
<dbReference type="EMBL" id="JABMIG020000009">
    <property type="protein sequence ID" value="KAL3804124.1"/>
    <property type="molecule type" value="Genomic_DNA"/>
</dbReference>
<comment type="subcellular location">
    <subcellularLocation>
        <location evidence="1">Plastid</location>
        <location evidence="1">Chloroplast membrane</location>
        <topology evidence="1">Multi-pass membrane protein</topology>
    </subcellularLocation>
</comment>
<dbReference type="CDD" id="cd00051">
    <property type="entry name" value="EFh"/>
    <property type="match status" value="1"/>
</dbReference>
<feature type="coiled-coil region" evidence="7">
    <location>
        <begin position="176"/>
        <end position="211"/>
    </location>
</feature>
<reference evidence="11 12" key="1">
    <citation type="journal article" date="2020" name="G3 (Bethesda)">
        <title>Improved Reference Genome for Cyclotella cryptica CCMP332, a Model for Cell Wall Morphogenesis, Salinity Adaptation, and Lipid Production in Diatoms (Bacillariophyta).</title>
        <authorList>
            <person name="Roberts W.R."/>
            <person name="Downey K.M."/>
            <person name="Ruck E.C."/>
            <person name="Traller J.C."/>
            <person name="Alverson A.J."/>
        </authorList>
    </citation>
    <scope>NUCLEOTIDE SEQUENCE [LARGE SCALE GENOMIC DNA]</scope>
    <source>
        <strain evidence="11 12">CCMP332</strain>
    </source>
</reference>
<dbReference type="InterPro" id="IPR005691">
    <property type="entry name" value="Tic20"/>
</dbReference>
<feature type="region of interest" description="Disordered" evidence="8">
    <location>
        <begin position="388"/>
        <end position="413"/>
    </location>
</feature>
<feature type="transmembrane region" description="Helical" evidence="9">
    <location>
        <begin position="344"/>
        <end position="362"/>
    </location>
</feature>
<dbReference type="Proteomes" id="UP001516023">
    <property type="component" value="Unassembled WGS sequence"/>
</dbReference>
<keyword evidence="4" id="KW-0106">Calcium</keyword>
<dbReference type="Pfam" id="PF16166">
    <property type="entry name" value="TIC20"/>
    <property type="match status" value="1"/>
</dbReference>
<keyword evidence="6 9" id="KW-0472">Membrane</keyword>
<dbReference type="InterPro" id="IPR018247">
    <property type="entry name" value="EF_Hand_1_Ca_BS"/>
</dbReference>
<accession>A0ABD3QV98</accession>
<evidence type="ECO:0000256" key="2">
    <source>
        <dbReference type="ARBA" id="ARBA00009596"/>
    </source>
</evidence>
<dbReference type="PANTHER" id="PTHR33510:SF5">
    <property type="entry name" value="PROTEIN TIC 20-II, CHLOROPLASTIC"/>
    <property type="match status" value="1"/>
</dbReference>
<dbReference type="GO" id="GO:0031969">
    <property type="term" value="C:chloroplast membrane"/>
    <property type="evidence" value="ECO:0007669"/>
    <property type="project" value="UniProtKB-SubCell"/>
</dbReference>
<evidence type="ECO:0000259" key="10">
    <source>
        <dbReference type="PROSITE" id="PS50222"/>
    </source>
</evidence>
<name>A0ABD3QV98_9STRA</name>
<evidence type="ECO:0000256" key="7">
    <source>
        <dbReference type="SAM" id="Coils"/>
    </source>
</evidence>
<evidence type="ECO:0000256" key="5">
    <source>
        <dbReference type="ARBA" id="ARBA00022989"/>
    </source>
</evidence>
<dbReference type="InterPro" id="IPR002048">
    <property type="entry name" value="EF_hand_dom"/>
</dbReference>
<dbReference type="PROSITE" id="PS00018">
    <property type="entry name" value="EF_HAND_1"/>
    <property type="match status" value="2"/>
</dbReference>
<evidence type="ECO:0000313" key="12">
    <source>
        <dbReference type="Proteomes" id="UP001516023"/>
    </source>
</evidence>
<gene>
    <name evidence="11" type="ORF">HJC23_013643</name>
</gene>
<keyword evidence="12" id="KW-1185">Reference proteome</keyword>
<dbReference type="PROSITE" id="PS50222">
    <property type="entry name" value="EF_HAND_2"/>
    <property type="match status" value="1"/>
</dbReference>
<protein>
    <recommendedName>
        <fullName evidence="10">EF-hand domain-containing protein</fullName>
    </recommendedName>
</protein>
<dbReference type="AlphaFoldDB" id="A0ABD3QV98"/>
<evidence type="ECO:0000256" key="3">
    <source>
        <dbReference type="ARBA" id="ARBA00022692"/>
    </source>
</evidence>
<evidence type="ECO:0000256" key="4">
    <source>
        <dbReference type="ARBA" id="ARBA00022837"/>
    </source>
</evidence>
<evidence type="ECO:0000256" key="9">
    <source>
        <dbReference type="SAM" id="Phobius"/>
    </source>
</evidence>
<keyword evidence="7" id="KW-0175">Coiled coil</keyword>
<evidence type="ECO:0000313" key="11">
    <source>
        <dbReference type="EMBL" id="KAL3804124.1"/>
    </source>
</evidence>
<evidence type="ECO:0000256" key="1">
    <source>
        <dbReference type="ARBA" id="ARBA00004508"/>
    </source>
</evidence>
<comment type="caution">
    <text evidence="11">The sequence shown here is derived from an EMBL/GenBank/DDBJ whole genome shotgun (WGS) entry which is preliminary data.</text>
</comment>
<evidence type="ECO:0000256" key="6">
    <source>
        <dbReference type="ARBA" id="ARBA00023136"/>
    </source>
</evidence>
<proteinExistence type="inferred from homology"/>
<dbReference type="PANTHER" id="PTHR33510">
    <property type="entry name" value="PROTEIN TIC 20-II, CHLOROPLASTIC"/>
    <property type="match status" value="1"/>
</dbReference>
<feature type="coiled-coil region" evidence="7">
    <location>
        <begin position="87"/>
        <end position="119"/>
    </location>
</feature>
<feature type="transmembrane region" description="Helical" evidence="9">
    <location>
        <begin position="259"/>
        <end position="284"/>
    </location>
</feature>
<dbReference type="SMART" id="SM00054">
    <property type="entry name" value="EFh"/>
    <property type="match status" value="2"/>
</dbReference>
<feature type="domain" description="EF-hand" evidence="10">
    <location>
        <begin position="111"/>
        <end position="146"/>
    </location>
</feature>
<dbReference type="Pfam" id="PF13499">
    <property type="entry name" value="EF-hand_7"/>
    <property type="match status" value="1"/>
</dbReference>
<evidence type="ECO:0000256" key="8">
    <source>
        <dbReference type="SAM" id="MobiDB-lite"/>
    </source>
</evidence>